<dbReference type="PANTHER" id="PTHR37984">
    <property type="entry name" value="PROTEIN CBG26694"/>
    <property type="match status" value="1"/>
</dbReference>
<evidence type="ECO:0000313" key="1">
    <source>
        <dbReference type="EMBL" id="GJS82723.1"/>
    </source>
</evidence>
<dbReference type="Gene3D" id="3.10.10.10">
    <property type="entry name" value="HIV Type 1 Reverse Transcriptase, subunit A, domain 1"/>
    <property type="match status" value="1"/>
</dbReference>
<keyword evidence="2" id="KW-1185">Reference proteome</keyword>
<gene>
    <name evidence="1" type="ORF">Tco_0749264</name>
</gene>
<reference evidence="1" key="1">
    <citation type="journal article" date="2022" name="Int. J. Mol. Sci.">
        <title>Draft Genome of Tanacetum Coccineum: Genomic Comparison of Closely Related Tanacetum-Family Plants.</title>
        <authorList>
            <person name="Yamashiro T."/>
            <person name="Shiraishi A."/>
            <person name="Nakayama K."/>
            <person name="Satake H."/>
        </authorList>
    </citation>
    <scope>NUCLEOTIDE SEQUENCE</scope>
</reference>
<dbReference type="EMBL" id="BQNB010010846">
    <property type="protein sequence ID" value="GJS82723.1"/>
    <property type="molecule type" value="Genomic_DNA"/>
</dbReference>
<name>A0ABQ4YXW6_9ASTR</name>
<keyword evidence="1" id="KW-0695">RNA-directed DNA polymerase</keyword>
<reference evidence="1" key="2">
    <citation type="submission" date="2022-01" db="EMBL/GenBank/DDBJ databases">
        <authorList>
            <person name="Yamashiro T."/>
            <person name="Shiraishi A."/>
            <person name="Satake H."/>
            <person name="Nakayama K."/>
        </authorList>
    </citation>
    <scope>NUCLEOTIDE SEQUENCE</scope>
</reference>
<dbReference type="Gene3D" id="3.30.420.10">
    <property type="entry name" value="Ribonuclease H-like superfamily/Ribonuclease H"/>
    <property type="match status" value="1"/>
</dbReference>
<keyword evidence="1" id="KW-0808">Transferase</keyword>
<proteinExistence type="predicted"/>
<dbReference type="Proteomes" id="UP001151760">
    <property type="component" value="Unassembled WGS sequence"/>
</dbReference>
<keyword evidence="1" id="KW-0548">Nucleotidyltransferase</keyword>
<protein>
    <submittedName>
        <fullName evidence="1">Reverse transcriptase domain-containing protein</fullName>
    </submittedName>
</protein>
<comment type="caution">
    <text evidence="1">The sequence shown here is derived from an EMBL/GenBank/DDBJ whole genome shotgun (WGS) entry which is preliminary data.</text>
</comment>
<dbReference type="GO" id="GO:0003964">
    <property type="term" value="F:RNA-directed DNA polymerase activity"/>
    <property type="evidence" value="ECO:0007669"/>
    <property type="project" value="UniProtKB-KW"/>
</dbReference>
<dbReference type="SUPFAM" id="SSF56672">
    <property type="entry name" value="DNA/RNA polymerases"/>
    <property type="match status" value="1"/>
</dbReference>
<dbReference type="InterPro" id="IPR050951">
    <property type="entry name" value="Retrovirus_Pol_polyprotein"/>
</dbReference>
<dbReference type="InterPro" id="IPR036397">
    <property type="entry name" value="RNaseH_sf"/>
</dbReference>
<organism evidence="1 2">
    <name type="scientific">Tanacetum coccineum</name>
    <dbReference type="NCBI Taxonomy" id="301880"/>
    <lineage>
        <taxon>Eukaryota</taxon>
        <taxon>Viridiplantae</taxon>
        <taxon>Streptophyta</taxon>
        <taxon>Embryophyta</taxon>
        <taxon>Tracheophyta</taxon>
        <taxon>Spermatophyta</taxon>
        <taxon>Magnoliopsida</taxon>
        <taxon>eudicotyledons</taxon>
        <taxon>Gunneridae</taxon>
        <taxon>Pentapetalae</taxon>
        <taxon>asterids</taxon>
        <taxon>campanulids</taxon>
        <taxon>Asterales</taxon>
        <taxon>Asteraceae</taxon>
        <taxon>Asteroideae</taxon>
        <taxon>Anthemideae</taxon>
        <taxon>Anthemidinae</taxon>
        <taxon>Tanacetum</taxon>
    </lineage>
</organism>
<dbReference type="PANTHER" id="PTHR37984:SF5">
    <property type="entry name" value="PROTEIN NYNRIN-LIKE"/>
    <property type="match status" value="1"/>
</dbReference>
<accession>A0ABQ4YXW6</accession>
<dbReference type="InterPro" id="IPR043502">
    <property type="entry name" value="DNA/RNA_pol_sf"/>
</dbReference>
<dbReference type="InterPro" id="IPR043128">
    <property type="entry name" value="Rev_trsase/Diguanyl_cyclase"/>
</dbReference>
<sequence length="620" mass="70704">MVLAEVRLLTRTGVEMVGVVASLDKSGTSKDVVESLDKRVVGVDTSKAELKTQVEGLKGLDSDFTSMREDFRVALNTLNGDLCDNCDLARAYVYALLDRKGLRVHEADIPKTESRMRYGHFEFTIMPFGLTNAPAIFMDLMNQSKEDHGVHLRLVLELLKKERMFAKFSKCEFWLQEVHFLGHVIDSKGIHVDPCKIEAVKNWKAPKTPSEIRSFLGLAGKANVVADVLSRMERVKPKTMIMGEAHATRYSIQPGADKMYYDLRDMYWWPACVIDFGGSWDTHLPLAEFSYNNSYHSSIRCAPFEALYGRKCRSPVLWAEGTFGDSEKDWSGSLSFEIATRLSNIHDTFHVSNLKKCLADENLHVPLEEIKVDKTLRFVEEPEEIMDREVKKLKQSRIPIGYAYPMLHDLLDRKRYSYLMPHDLLDRKGNVYPMLRDLLDRKGKSEPSGVKEGNVRGYRDPKILHLELLLLLSYFILSYSLLSTSMCCDDAYHVTPRVSALVGCDNLMREIHGVRDMFMYEITKIWMEFKENISSLHQTIEELQADVALYKRCLASGGGNTNHGPKLDVPKPSPFMGKQEASTVEDFLWEMEQYLEGVNVVDDASKIKMATRYLKDTTAL</sequence>
<dbReference type="Gene3D" id="3.30.70.270">
    <property type="match status" value="1"/>
</dbReference>
<dbReference type="CDD" id="cd01647">
    <property type="entry name" value="RT_LTR"/>
    <property type="match status" value="1"/>
</dbReference>
<evidence type="ECO:0000313" key="2">
    <source>
        <dbReference type="Proteomes" id="UP001151760"/>
    </source>
</evidence>